<evidence type="ECO:0000313" key="2">
    <source>
        <dbReference type="EMBL" id="KJF65767.1"/>
    </source>
</evidence>
<comment type="similarity">
    <text evidence="1">Belongs to the ROK (NagC/XylR) family.</text>
</comment>
<dbReference type="Gene3D" id="3.30.420.40">
    <property type="match status" value="2"/>
</dbReference>
<proteinExistence type="inferred from homology"/>
<organism evidence="2 3">
    <name type="scientific">Rhizobium nepotum 39/7</name>
    <dbReference type="NCBI Taxonomy" id="1368418"/>
    <lineage>
        <taxon>Bacteria</taxon>
        <taxon>Pseudomonadati</taxon>
        <taxon>Pseudomonadota</taxon>
        <taxon>Alphaproteobacteria</taxon>
        <taxon>Hyphomicrobiales</taxon>
        <taxon>Rhizobiaceae</taxon>
        <taxon>Rhizobium/Agrobacterium group</taxon>
        <taxon>Rhizobium</taxon>
    </lineage>
</organism>
<dbReference type="CDD" id="cd23763">
    <property type="entry name" value="ASKHA_ATPase_ROK"/>
    <property type="match status" value="1"/>
</dbReference>
<keyword evidence="3" id="KW-1185">Reference proteome</keyword>
<reference evidence="2 3" key="1">
    <citation type="submission" date="2015-03" db="EMBL/GenBank/DDBJ databases">
        <title>Draft Genome Sequences of Agrobacterium nepotum Strain 39/7T (= CFBP 7436T = LMG 26435T) and Agrobacterium sp. Strain KFB 330 (= CFBP 8308 = LMG 28674).</title>
        <authorList>
            <person name="Kuzmanovic N."/>
            <person name="Pulawska J."/>
            <person name="Obradovic A."/>
        </authorList>
    </citation>
    <scope>NUCLEOTIDE SEQUENCE [LARGE SCALE GENOMIC DNA]</scope>
    <source>
        <strain evidence="2 3">39/7</strain>
    </source>
</reference>
<dbReference type="PANTHER" id="PTHR18964:SF149">
    <property type="entry name" value="BIFUNCTIONAL UDP-N-ACETYLGLUCOSAMINE 2-EPIMERASE_N-ACETYLMANNOSAMINE KINASE"/>
    <property type="match status" value="1"/>
</dbReference>
<evidence type="ECO:0008006" key="4">
    <source>
        <dbReference type="Google" id="ProtNLM"/>
    </source>
</evidence>
<dbReference type="Pfam" id="PF00480">
    <property type="entry name" value="ROK"/>
    <property type="match status" value="1"/>
</dbReference>
<name>A0ABR5CME6_9HYPH</name>
<dbReference type="RefSeq" id="WP_045024289.1">
    <property type="nucleotide sequence ID" value="NZ_JWJH01000024.1"/>
</dbReference>
<sequence length="372" mass="41008">MTFHRELNELQLQTLETVISGTAPSRFELSHQFGVSPQTMTRTVKSLVDNGYLDEQAESTGTRGQPSRRLVFRAGSLLVLGLVLANERLVVTVEDLAGERLYKREVSGDFREPDRTLDKATAMITEAFTAVGATERFVGIGIAAQGFFIEKGRRVISIGNPLAWSRVNLKAHFETCFSLPVTIQNDAKAIAVGTIREGLSRRHSHYFCFYLGGGVGGALVHNNELYEGVSANAGEIGNFVPRNDFRPTIGNFLKIANLERVEDWRNGRELPPSVGVWCREAGASLTLAAQIAVRTYDVDRLFVCSYMPGPVLQAICAAIRLEPIGSNLLNPEDAHRLLRWPIVTPINETSLNRGACALAGYHFLRNPRNPQS</sequence>
<dbReference type="Proteomes" id="UP000052068">
    <property type="component" value="Unassembled WGS sequence"/>
</dbReference>
<dbReference type="InterPro" id="IPR036390">
    <property type="entry name" value="WH_DNA-bd_sf"/>
</dbReference>
<evidence type="ECO:0000313" key="3">
    <source>
        <dbReference type="Proteomes" id="UP000052068"/>
    </source>
</evidence>
<dbReference type="InterPro" id="IPR036388">
    <property type="entry name" value="WH-like_DNA-bd_sf"/>
</dbReference>
<evidence type="ECO:0000256" key="1">
    <source>
        <dbReference type="ARBA" id="ARBA00006479"/>
    </source>
</evidence>
<dbReference type="SUPFAM" id="SSF53067">
    <property type="entry name" value="Actin-like ATPase domain"/>
    <property type="match status" value="1"/>
</dbReference>
<gene>
    <name evidence="2" type="ORF">RS75_21495</name>
</gene>
<dbReference type="EMBL" id="JWJH01000024">
    <property type="protein sequence ID" value="KJF65767.1"/>
    <property type="molecule type" value="Genomic_DNA"/>
</dbReference>
<dbReference type="PANTHER" id="PTHR18964">
    <property type="entry name" value="ROK (REPRESSOR, ORF, KINASE) FAMILY"/>
    <property type="match status" value="1"/>
</dbReference>
<dbReference type="SUPFAM" id="SSF46785">
    <property type="entry name" value="Winged helix' DNA-binding domain"/>
    <property type="match status" value="1"/>
</dbReference>
<dbReference type="Gene3D" id="1.10.10.10">
    <property type="entry name" value="Winged helix-like DNA-binding domain superfamily/Winged helix DNA-binding domain"/>
    <property type="match status" value="1"/>
</dbReference>
<protein>
    <recommendedName>
        <fullName evidence="4">ROK family transcriptional regulator</fullName>
    </recommendedName>
</protein>
<comment type="caution">
    <text evidence="2">The sequence shown here is derived from an EMBL/GenBank/DDBJ whole genome shotgun (WGS) entry which is preliminary data.</text>
</comment>
<dbReference type="InterPro" id="IPR043129">
    <property type="entry name" value="ATPase_NBD"/>
</dbReference>
<dbReference type="InterPro" id="IPR000600">
    <property type="entry name" value="ROK"/>
</dbReference>
<accession>A0ABR5CME6</accession>